<dbReference type="PANTHER" id="PTHR48056:SF81">
    <property type="entry name" value="RECEPTOR PROTEIN-TYROSINE KINASE CEPR1"/>
    <property type="match status" value="1"/>
</dbReference>
<evidence type="ECO:0000256" key="1">
    <source>
        <dbReference type="ARBA" id="ARBA00004479"/>
    </source>
</evidence>
<dbReference type="InterPro" id="IPR032675">
    <property type="entry name" value="LRR_dom_sf"/>
</dbReference>
<keyword evidence="3" id="KW-0812">Transmembrane</keyword>
<keyword evidence="2" id="KW-0433">Leucine-rich repeat</keyword>
<dbReference type="Gene3D" id="1.10.510.10">
    <property type="entry name" value="Transferase(Phosphotransferase) domain 1"/>
    <property type="match status" value="1"/>
</dbReference>
<dbReference type="InterPro" id="IPR001245">
    <property type="entry name" value="Ser-Thr/Tyr_kinase_cat_dom"/>
</dbReference>
<evidence type="ECO:0000256" key="8">
    <source>
        <dbReference type="ARBA" id="ARBA00022989"/>
    </source>
</evidence>
<evidence type="ECO:0000256" key="4">
    <source>
        <dbReference type="ARBA" id="ARBA00022729"/>
    </source>
</evidence>
<feature type="domain" description="Serine-threonine/tyrosine-protein kinase catalytic" evidence="13">
    <location>
        <begin position="348"/>
        <end position="398"/>
    </location>
</feature>
<evidence type="ECO:0000259" key="13">
    <source>
        <dbReference type="Pfam" id="PF07714"/>
    </source>
</evidence>
<reference evidence="15" key="2">
    <citation type="submission" date="2023-05" db="EMBL/GenBank/DDBJ databases">
        <authorList>
            <person name="Schelkunov M.I."/>
        </authorList>
    </citation>
    <scope>NUCLEOTIDE SEQUENCE</scope>
    <source>
        <strain evidence="15">Hsosn_3</strain>
        <tissue evidence="15">Leaf</tissue>
    </source>
</reference>
<keyword evidence="10" id="KW-0675">Receptor</keyword>
<evidence type="ECO:0000256" key="7">
    <source>
        <dbReference type="ARBA" id="ARBA00022840"/>
    </source>
</evidence>
<sequence>MFYVFSQVVCVILISLLFKNTRIQARNGNVTDRFSLLAFKKSIVQDPQNALASWNDSLHFCQWEGVTCGRLHQRVTRIDFTSTALSGPLSPYVANLSFLQVLQINNNSLYGEIPPQLGKLSRLKALNLFLNNLGGVVPANISRCSNLQHLRVGRNNLVGKLPEELGALSKLKSLVIEENSFTGRIPPFLGNLLRCKYCMLGETIFLEGVLYPSIGWMLPLLQAIQLSDNQFTGLLPLSLSNCSELQIFQLNSNFFVGKIASDFGGQKNIMKIVLDGNNFGTGETDEMNFIGSLSNCSNLQGLSVASNKLRGILPNSVGNLSTKLTFLNFEGNQLYGRLPSSIEVTQSSSVGLKGTIGYAAPEYGLGSEISKSGDVYSFGILLLEMITGKRPTDAMFNEGLNLHKFVSISLQDHVKGKRSTFHGDFEETIETTKESGNGTTIGENVVGECLLSALKVGIACSVESPQARMSIADVVFELNSIRDTLTSY</sequence>
<dbReference type="InterPro" id="IPR011009">
    <property type="entry name" value="Kinase-like_dom_sf"/>
</dbReference>
<dbReference type="EMBL" id="JAUIZM010000009">
    <property type="protein sequence ID" value="KAK1364962.1"/>
    <property type="molecule type" value="Genomic_DNA"/>
</dbReference>
<evidence type="ECO:0000256" key="5">
    <source>
        <dbReference type="ARBA" id="ARBA00022737"/>
    </source>
</evidence>
<evidence type="ECO:0000256" key="11">
    <source>
        <dbReference type="ARBA" id="ARBA00023180"/>
    </source>
</evidence>
<dbReference type="Gene3D" id="3.80.10.10">
    <property type="entry name" value="Ribonuclease Inhibitor"/>
    <property type="match status" value="2"/>
</dbReference>
<keyword evidence="6" id="KW-0547">Nucleotide-binding</keyword>
<dbReference type="AlphaFoldDB" id="A0AAD8HF49"/>
<keyword evidence="15" id="KW-0418">Kinase</keyword>
<keyword evidence="7" id="KW-0067">ATP-binding</keyword>
<protein>
    <submittedName>
        <fullName evidence="15">Protein kinase domain-containing protein</fullName>
    </submittedName>
</protein>
<dbReference type="SUPFAM" id="SSF56112">
    <property type="entry name" value="Protein kinase-like (PK-like)"/>
    <property type="match status" value="1"/>
</dbReference>
<evidence type="ECO:0000256" key="10">
    <source>
        <dbReference type="ARBA" id="ARBA00023170"/>
    </source>
</evidence>
<keyword evidence="5" id="KW-0677">Repeat</keyword>
<dbReference type="InterPro" id="IPR001611">
    <property type="entry name" value="Leu-rich_rpt"/>
</dbReference>
<feature type="domain" description="Leucine-rich repeat-containing N-terminal plant-type" evidence="14">
    <location>
        <begin position="31"/>
        <end position="68"/>
    </location>
</feature>
<dbReference type="Pfam" id="PF07714">
    <property type="entry name" value="PK_Tyr_Ser-Thr"/>
    <property type="match status" value="1"/>
</dbReference>
<keyword evidence="8" id="KW-1133">Transmembrane helix</keyword>
<comment type="subcellular location">
    <subcellularLocation>
        <location evidence="1">Membrane</location>
        <topology evidence="1">Single-pass type I membrane protein</topology>
    </subcellularLocation>
</comment>
<keyword evidence="11" id="KW-0325">Glycoprotein</keyword>
<keyword evidence="16" id="KW-1185">Reference proteome</keyword>
<evidence type="ECO:0000256" key="2">
    <source>
        <dbReference type="ARBA" id="ARBA00022614"/>
    </source>
</evidence>
<reference evidence="15" key="1">
    <citation type="submission" date="2023-02" db="EMBL/GenBank/DDBJ databases">
        <title>Genome of toxic invasive species Heracleum sosnowskyi carries increased number of genes despite the absence of recent whole-genome duplications.</title>
        <authorList>
            <person name="Schelkunov M."/>
            <person name="Shtratnikova V."/>
            <person name="Makarenko M."/>
            <person name="Klepikova A."/>
            <person name="Omelchenko D."/>
            <person name="Novikova G."/>
            <person name="Obukhova E."/>
            <person name="Bogdanov V."/>
            <person name="Penin A."/>
            <person name="Logacheva M."/>
        </authorList>
    </citation>
    <scope>NUCLEOTIDE SEQUENCE</scope>
    <source>
        <strain evidence="15">Hsosn_3</strain>
        <tissue evidence="15">Leaf</tissue>
    </source>
</reference>
<accession>A0AAD8HF49</accession>
<gene>
    <name evidence="15" type="ORF">POM88_040523</name>
</gene>
<dbReference type="Proteomes" id="UP001237642">
    <property type="component" value="Unassembled WGS sequence"/>
</dbReference>
<feature type="chain" id="PRO_5042027233" evidence="12">
    <location>
        <begin position="26"/>
        <end position="488"/>
    </location>
</feature>
<dbReference type="InterPro" id="IPR013210">
    <property type="entry name" value="LRR_N_plant-typ"/>
</dbReference>
<evidence type="ECO:0000256" key="12">
    <source>
        <dbReference type="SAM" id="SignalP"/>
    </source>
</evidence>
<dbReference type="GO" id="GO:0005524">
    <property type="term" value="F:ATP binding"/>
    <property type="evidence" value="ECO:0007669"/>
    <property type="project" value="UniProtKB-KW"/>
</dbReference>
<dbReference type="InterPro" id="IPR050647">
    <property type="entry name" value="Plant_LRR-RLKs"/>
</dbReference>
<dbReference type="GO" id="GO:0016020">
    <property type="term" value="C:membrane"/>
    <property type="evidence" value="ECO:0007669"/>
    <property type="project" value="UniProtKB-SubCell"/>
</dbReference>
<evidence type="ECO:0000313" key="15">
    <source>
        <dbReference type="EMBL" id="KAK1364962.1"/>
    </source>
</evidence>
<keyword evidence="9" id="KW-0472">Membrane</keyword>
<name>A0AAD8HF49_9APIA</name>
<organism evidence="15 16">
    <name type="scientific">Heracleum sosnowskyi</name>
    <dbReference type="NCBI Taxonomy" id="360622"/>
    <lineage>
        <taxon>Eukaryota</taxon>
        <taxon>Viridiplantae</taxon>
        <taxon>Streptophyta</taxon>
        <taxon>Embryophyta</taxon>
        <taxon>Tracheophyta</taxon>
        <taxon>Spermatophyta</taxon>
        <taxon>Magnoliopsida</taxon>
        <taxon>eudicotyledons</taxon>
        <taxon>Gunneridae</taxon>
        <taxon>Pentapetalae</taxon>
        <taxon>asterids</taxon>
        <taxon>campanulids</taxon>
        <taxon>Apiales</taxon>
        <taxon>Apiaceae</taxon>
        <taxon>Apioideae</taxon>
        <taxon>apioid superclade</taxon>
        <taxon>Tordylieae</taxon>
        <taxon>Tordyliinae</taxon>
        <taxon>Heracleum</taxon>
    </lineage>
</organism>
<feature type="signal peptide" evidence="12">
    <location>
        <begin position="1"/>
        <end position="25"/>
    </location>
</feature>
<comment type="caution">
    <text evidence="15">The sequence shown here is derived from an EMBL/GenBank/DDBJ whole genome shotgun (WGS) entry which is preliminary data.</text>
</comment>
<evidence type="ECO:0000313" key="16">
    <source>
        <dbReference type="Proteomes" id="UP001237642"/>
    </source>
</evidence>
<dbReference type="PANTHER" id="PTHR48056">
    <property type="entry name" value="LRR RECEPTOR-LIKE SERINE/THREONINE-PROTEIN KINASE-RELATED"/>
    <property type="match status" value="1"/>
</dbReference>
<dbReference type="FunFam" id="3.80.10.10:FF:000101">
    <property type="entry name" value="LRR receptor-like serine/threonine-protein kinase ERECTA"/>
    <property type="match status" value="1"/>
</dbReference>
<dbReference type="GO" id="GO:0004672">
    <property type="term" value="F:protein kinase activity"/>
    <property type="evidence" value="ECO:0007669"/>
    <property type="project" value="InterPro"/>
</dbReference>
<evidence type="ECO:0000256" key="3">
    <source>
        <dbReference type="ARBA" id="ARBA00022692"/>
    </source>
</evidence>
<dbReference type="SUPFAM" id="SSF52058">
    <property type="entry name" value="L domain-like"/>
    <property type="match status" value="2"/>
</dbReference>
<evidence type="ECO:0000259" key="14">
    <source>
        <dbReference type="Pfam" id="PF08263"/>
    </source>
</evidence>
<keyword evidence="15" id="KW-0808">Transferase</keyword>
<evidence type="ECO:0000256" key="9">
    <source>
        <dbReference type="ARBA" id="ARBA00023136"/>
    </source>
</evidence>
<evidence type="ECO:0000256" key="6">
    <source>
        <dbReference type="ARBA" id="ARBA00022741"/>
    </source>
</evidence>
<proteinExistence type="predicted"/>
<dbReference type="Pfam" id="PF08263">
    <property type="entry name" value="LRRNT_2"/>
    <property type="match status" value="1"/>
</dbReference>
<dbReference type="GO" id="GO:0033612">
    <property type="term" value="F:receptor serine/threonine kinase binding"/>
    <property type="evidence" value="ECO:0007669"/>
    <property type="project" value="TreeGrafter"/>
</dbReference>
<keyword evidence="4 12" id="KW-0732">Signal</keyword>
<dbReference type="Pfam" id="PF00560">
    <property type="entry name" value="LRR_1"/>
    <property type="match status" value="5"/>
</dbReference>